<dbReference type="AlphaFoldDB" id="A0A0F4LCK7"/>
<dbReference type="Proteomes" id="UP000033531">
    <property type="component" value="Unassembled WGS sequence"/>
</dbReference>
<sequence length="371" mass="41669">MNISDLALINLNEENRTISPENLTGAKGKAAMSASDLGPSRKGNGSIKLLQGKTVTIADIHSAGEIRHIWMTIADATPAGSFVLRDVVLRMYWDGADKPAVEVPIGDFFCNGFGERCEINSALITVNPTGGFNSYFPMPFRKSAKITITNEHPGDIDGFFYGIDYVIKDVPEDAAYFHAAWNRQEYTEKQNDFVILPSIKGPGHFVGVYFEVCALQRYWWGEGEFKFYIDGDTNYPTVTSTGTEDYFGGAWAFHQKDKNGKTYAQTFQRPFMGYPFMSKVDHTRDEFNNGELMPLHAFGNDALPMHGLYRFHLLDPIRFKHDLKVTVQQIGNNDIQLFERSDDVAAVAYWYSAEKASDLPAIAPQPERVPR</sequence>
<proteinExistence type="predicted"/>
<organism evidence="1 2">
    <name type="scientific">Lactobacillus melliventris</name>
    <dbReference type="NCBI Taxonomy" id="1218507"/>
    <lineage>
        <taxon>Bacteria</taxon>
        <taxon>Bacillati</taxon>
        <taxon>Bacillota</taxon>
        <taxon>Bacilli</taxon>
        <taxon>Lactobacillales</taxon>
        <taxon>Lactobacillaceae</taxon>
        <taxon>Lactobacillus</taxon>
    </lineage>
</organism>
<evidence type="ECO:0000313" key="2">
    <source>
        <dbReference type="Proteomes" id="UP000033531"/>
    </source>
</evidence>
<evidence type="ECO:0008006" key="3">
    <source>
        <dbReference type="Google" id="ProtNLM"/>
    </source>
</evidence>
<name>A0A0F4LCK7_9LACO</name>
<dbReference type="OrthoDB" id="2518538at2"/>
<accession>A0A0F4LCK7</accession>
<protein>
    <recommendedName>
        <fullName evidence="3">DUF2961 domain-containing protein</fullName>
    </recommendedName>
</protein>
<evidence type="ECO:0000313" key="1">
    <source>
        <dbReference type="EMBL" id="KJY55291.1"/>
    </source>
</evidence>
<comment type="caution">
    <text evidence="1">The sequence shown here is derived from an EMBL/GenBank/DDBJ whole genome shotgun (WGS) entry which is preliminary data.</text>
</comment>
<dbReference type="Pfam" id="PF11175">
    <property type="entry name" value="DUF2961"/>
    <property type="match status" value="1"/>
</dbReference>
<dbReference type="STRING" id="1218507.JF74_17980"/>
<dbReference type="HOGENOM" id="CLU_039495_0_0_9"/>
<dbReference type="RefSeq" id="WP_046325699.1">
    <property type="nucleotide sequence ID" value="NZ_JBHTMT010000002.1"/>
</dbReference>
<reference evidence="1 2" key="1">
    <citation type="submission" date="2015-01" db="EMBL/GenBank/DDBJ databases">
        <title>Comparative genomics of the lactic acid bacteria isolated from the honey bee gut.</title>
        <authorList>
            <person name="Ellegaard K.M."/>
            <person name="Tamarit D."/>
            <person name="Javelind E."/>
            <person name="Olofsson T."/>
            <person name="Andersson S.G."/>
            <person name="Vasquez A."/>
        </authorList>
    </citation>
    <scope>NUCLEOTIDE SEQUENCE [LARGE SCALE GENOMIC DNA]</scope>
    <source>
        <strain evidence="1 2">Hma8</strain>
    </source>
</reference>
<dbReference type="InterPro" id="IPR021345">
    <property type="entry name" value="DUF2961"/>
</dbReference>
<dbReference type="PATRIC" id="fig|1218507.3.peg.2009"/>
<gene>
    <name evidence="1" type="ORF">JF74_17980</name>
</gene>
<dbReference type="EMBL" id="JXLI01000015">
    <property type="protein sequence ID" value="KJY55291.1"/>
    <property type="molecule type" value="Genomic_DNA"/>
</dbReference>
<dbReference type="Gene3D" id="2.60.120.1390">
    <property type="match status" value="1"/>
</dbReference>